<dbReference type="InterPro" id="IPR043128">
    <property type="entry name" value="Rev_trsase/Diguanyl_cyclase"/>
</dbReference>
<evidence type="ECO:0000259" key="1">
    <source>
        <dbReference type="Pfam" id="PF00078"/>
    </source>
</evidence>
<dbReference type="EMBL" id="QJKJ01002699">
    <property type="protein sequence ID" value="RDY01739.1"/>
    <property type="molecule type" value="Genomic_DNA"/>
</dbReference>
<protein>
    <recommendedName>
        <fullName evidence="1">Reverse transcriptase domain-containing protein</fullName>
    </recommendedName>
</protein>
<dbReference type="CDD" id="cd01647">
    <property type="entry name" value="RT_LTR"/>
    <property type="match status" value="1"/>
</dbReference>
<organism evidence="2 3">
    <name type="scientific">Mucuna pruriens</name>
    <name type="common">Velvet bean</name>
    <name type="synonym">Dolichos pruriens</name>
    <dbReference type="NCBI Taxonomy" id="157652"/>
    <lineage>
        <taxon>Eukaryota</taxon>
        <taxon>Viridiplantae</taxon>
        <taxon>Streptophyta</taxon>
        <taxon>Embryophyta</taxon>
        <taxon>Tracheophyta</taxon>
        <taxon>Spermatophyta</taxon>
        <taxon>Magnoliopsida</taxon>
        <taxon>eudicotyledons</taxon>
        <taxon>Gunneridae</taxon>
        <taxon>Pentapetalae</taxon>
        <taxon>rosids</taxon>
        <taxon>fabids</taxon>
        <taxon>Fabales</taxon>
        <taxon>Fabaceae</taxon>
        <taxon>Papilionoideae</taxon>
        <taxon>50 kb inversion clade</taxon>
        <taxon>NPAAA clade</taxon>
        <taxon>indigoferoid/millettioid clade</taxon>
        <taxon>Phaseoleae</taxon>
        <taxon>Mucuna</taxon>
    </lineage>
</organism>
<dbReference type="Gene3D" id="3.10.10.10">
    <property type="entry name" value="HIV Type 1 Reverse Transcriptase, subunit A, domain 1"/>
    <property type="match status" value="1"/>
</dbReference>
<sequence>MRFLQKIYQGPRSVDEYFKEMAQIVKPEGATMTRFLSGLNRDIQDIVELYDYTSISMLVHKASKVKGISLLNVPIIGQWSLKMMITVKVKVLKIINETPFESDLLTVRRLISAFIEDDSQRENIFHSCCMVKGSCCSFIIDGGSNVNVASLLLRCQEDCRLFEESNIKLILYLTCIYSESQGIQRDLETGDAIVGKRFGKRKQKLMRCIDGSWRMCMNYRLTNSIMIRYKHHIPCLDDLLDELHGVCIFSKIDLQSGYHEICMKEGDEWKTAFKTKLGLYKWLVIPFGLTNIPSTFMRLMNHIMDCCMDDHVLHVKSVWQYYLFLKEFIMHSDHEALKHLKNQIKLNKRHEKRI</sequence>
<dbReference type="SUPFAM" id="SSF56672">
    <property type="entry name" value="DNA/RNA polymerases"/>
    <property type="match status" value="1"/>
</dbReference>
<feature type="non-terminal residue" evidence="2">
    <location>
        <position position="1"/>
    </location>
</feature>
<dbReference type="Proteomes" id="UP000257109">
    <property type="component" value="Unassembled WGS sequence"/>
</dbReference>
<proteinExistence type="predicted"/>
<evidence type="ECO:0000313" key="2">
    <source>
        <dbReference type="EMBL" id="RDY01739.1"/>
    </source>
</evidence>
<accession>A0A371HG34</accession>
<gene>
    <name evidence="2" type="ORF">CR513_14894</name>
</gene>
<evidence type="ECO:0000313" key="3">
    <source>
        <dbReference type="Proteomes" id="UP000257109"/>
    </source>
</evidence>
<name>A0A371HG34_MUCPR</name>
<dbReference type="AlphaFoldDB" id="A0A371HG34"/>
<dbReference type="Gene3D" id="3.30.70.270">
    <property type="match status" value="1"/>
</dbReference>
<reference evidence="2" key="1">
    <citation type="submission" date="2018-05" db="EMBL/GenBank/DDBJ databases">
        <title>Draft genome of Mucuna pruriens seed.</title>
        <authorList>
            <person name="Nnadi N.E."/>
            <person name="Vos R."/>
            <person name="Hasami M.H."/>
            <person name="Devisetty U.K."/>
            <person name="Aguiy J.C."/>
        </authorList>
    </citation>
    <scope>NUCLEOTIDE SEQUENCE [LARGE SCALE GENOMIC DNA]</scope>
    <source>
        <strain evidence="2">JCA_2017</strain>
    </source>
</reference>
<dbReference type="InterPro" id="IPR043502">
    <property type="entry name" value="DNA/RNA_pol_sf"/>
</dbReference>
<dbReference type="PANTHER" id="PTHR35046">
    <property type="entry name" value="ZINC KNUCKLE (CCHC-TYPE) FAMILY PROTEIN"/>
    <property type="match status" value="1"/>
</dbReference>
<dbReference type="OrthoDB" id="437338at2759"/>
<dbReference type="Pfam" id="PF00078">
    <property type="entry name" value="RVT_1"/>
    <property type="match status" value="1"/>
</dbReference>
<dbReference type="InterPro" id="IPR000477">
    <property type="entry name" value="RT_dom"/>
</dbReference>
<feature type="domain" description="Reverse transcriptase" evidence="1">
    <location>
        <begin position="210"/>
        <end position="318"/>
    </location>
</feature>
<comment type="caution">
    <text evidence="2">The sequence shown here is derived from an EMBL/GenBank/DDBJ whole genome shotgun (WGS) entry which is preliminary data.</text>
</comment>
<keyword evidence="3" id="KW-1185">Reference proteome</keyword>
<dbReference type="PANTHER" id="PTHR35046:SF9">
    <property type="entry name" value="RNA-DIRECTED DNA POLYMERASE"/>
    <property type="match status" value="1"/>
</dbReference>